<name>A0A8S1WGU4_9CILI</name>
<dbReference type="NCBIfam" id="TIGR02232">
    <property type="entry name" value="myxo_disulf_rpt"/>
    <property type="match status" value="1"/>
</dbReference>
<evidence type="ECO:0000256" key="3">
    <source>
        <dbReference type="ARBA" id="ARBA00023157"/>
    </source>
</evidence>
<keyword evidence="6" id="KW-1185">Reference proteome</keyword>
<dbReference type="PANTHER" id="PTHR38934:SF6">
    <property type="entry name" value="CHROMOSOME UNDETERMINED SCAFFOLD_176, WHOLE GENOME SHOTGUN SEQUENCE"/>
    <property type="match status" value="1"/>
</dbReference>
<proteinExistence type="predicted"/>
<feature type="transmembrane region" description="Helical" evidence="4">
    <location>
        <begin position="370"/>
        <end position="391"/>
    </location>
</feature>
<protein>
    <recommendedName>
        <fullName evidence="7">Transmembrane protein</fullName>
    </recommendedName>
</protein>
<feature type="transmembrane region" description="Helical" evidence="4">
    <location>
        <begin position="411"/>
        <end position="427"/>
    </location>
</feature>
<feature type="transmembrane region" description="Helical" evidence="4">
    <location>
        <begin position="433"/>
        <end position="450"/>
    </location>
</feature>
<comment type="caution">
    <text evidence="5">The sequence shown here is derived from an EMBL/GenBank/DDBJ whole genome shotgun (WGS) entry which is preliminary data.</text>
</comment>
<evidence type="ECO:0008006" key="7">
    <source>
        <dbReference type="Google" id="ProtNLM"/>
    </source>
</evidence>
<sequence>MISLDEEECDDNNNEDGDGCSRFCKIETDYQCKNYEFSFSQCTYSKQPRFYLQFKEERDQKQYVSLLFTQQVKNKIQDQYSKYIQMNIIDMDINIYKLNLIIIQEPVDYPTIVEYLIEIQINSTLNDRPYLEVTLDEQLYNSEDATLFNLYDKIQLKQPKYIDDQKQEAAATLNQANKYLMNSIGGIGIFAFFLGNSFIFSSILEVLQQQSYLRFINVQFPFNLFIYFESSNIITIQPILKFFKVDSIATLTFDSTYIESYEKLKYYEINADLLTNIQTQVFLITALIIIYYSCTLIIFLIDSIIIQFLFLIGKLGYKLLFKIRKLCSNYQKEFRKEGVKAFLIANCWDLLFTCFLQLKSSQYNTTIRSIICLILAYLILYGCILILRQFIYKNQLIKYSLFNYWISKMDLFLTLKKLIFIFILVCFQKNEQIQTILLTFVCNLYLSYAIKFKPVKNQQDFCNLIMMEGSTFIFTLTSALYWTQISKIFVYENQVLLGWVHITLLLSVLIVNLLLQVFALFLQLKMQNQNKQKKSNQQNGVLPHPYPLANLMEFKL</sequence>
<dbReference type="Proteomes" id="UP000689195">
    <property type="component" value="Unassembled WGS sequence"/>
</dbReference>
<keyword evidence="4" id="KW-1133">Transmembrane helix</keyword>
<reference evidence="5" key="1">
    <citation type="submission" date="2021-01" db="EMBL/GenBank/DDBJ databases">
        <authorList>
            <consortium name="Genoscope - CEA"/>
            <person name="William W."/>
        </authorList>
    </citation>
    <scope>NUCLEOTIDE SEQUENCE</scope>
</reference>
<feature type="transmembrane region" description="Helical" evidence="4">
    <location>
        <begin position="502"/>
        <end position="524"/>
    </location>
</feature>
<organism evidence="5 6">
    <name type="scientific">Paramecium pentaurelia</name>
    <dbReference type="NCBI Taxonomy" id="43138"/>
    <lineage>
        <taxon>Eukaryota</taxon>
        <taxon>Sar</taxon>
        <taxon>Alveolata</taxon>
        <taxon>Ciliophora</taxon>
        <taxon>Intramacronucleata</taxon>
        <taxon>Oligohymenophorea</taxon>
        <taxon>Peniculida</taxon>
        <taxon>Parameciidae</taxon>
        <taxon>Paramecium</taxon>
    </lineage>
</organism>
<keyword evidence="3" id="KW-1015">Disulfide bond</keyword>
<dbReference type="InterPro" id="IPR011936">
    <property type="entry name" value="Myxo_disulph_rpt"/>
</dbReference>
<keyword evidence="4" id="KW-0812">Transmembrane</keyword>
<keyword evidence="4" id="KW-0472">Membrane</keyword>
<evidence type="ECO:0000256" key="4">
    <source>
        <dbReference type="SAM" id="Phobius"/>
    </source>
</evidence>
<dbReference type="PANTHER" id="PTHR38934">
    <property type="entry name" value="HYPHALLY REGULATED CELL WALL PROTEIN 1"/>
    <property type="match status" value="1"/>
</dbReference>
<feature type="transmembrane region" description="Helical" evidence="4">
    <location>
        <begin position="297"/>
        <end position="317"/>
    </location>
</feature>
<keyword evidence="2" id="KW-0677">Repeat</keyword>
<dbReference type="EMBL" id="CAJJDO010000093">
    <property type="protein sequence ID" value="CAD8189268.1"/>
    <property type="molecule type" value="Genomic_DNA"/>
</dbReference>
<evidence type="ECO:0000256" key="1">
    <source>
        <dbReference type="ARBA" id="ARBA00022729"/>
    </source>
</evidence>
<gene>
    <name evidence="5" type="ORF">PPENT_87.1.T0930117</name>
</gene>
<feature type="transmembrane region" description="Helical" evidence="4">
    <location>
        <begin position="462"/>
        <end position="482"/>
    </location>
</feature>
<evidence type="ECO:0000256" key="2">
    <source>
        <dbReference type="ARBA" id="ARBA00022737"/>
    </source>
</evidence>
<evidence type="ECO:0000313" key="5">
    <source>
        <dbReference type="EMBL" id="CAD8189268.1"/>
    </source>
</evidence>
<evidence type="ECO:0000313" key="6">
    <source>
        <dbReference type="Proteomes" id="UP000689195"/>
    </source>
</evidence>
<keyword evidence="1" id="KW-0732">Signal</keyword>
<accession>A0A8S1WGU4</accession>
<feature type="transmembrane region" description="Helical" evidence="4">
    <location>
        <begin position="184"/>
        <end position="207"/>
    </location>
</feature>
<dbReference type="AlphaFoldDB" id="A0A8S1WGU4"/>